<keyword evidence="2 4" id="KW-0863">Zinc-finger</keyword>
<dbReference type="InterPro" id="IPR002893">
    <property type="entry name" value="Znf_MYND"/>
</dbReference>
<dbReference type="GO" id="GO:0008270">
    <property type="term" value="F:zinc ion binding"/>
    <property type="evidence" value="ECO:0007669"/>
    <property type="project" value="UniProtKB-KW"/>
</dbReference>
<keyword evidence="1" id="KW-0479">Metal-binding</keyword>
<evidence type="ECO:0000256" key="1">
    <source>
        <dbReference type="ARBA" id="ARBA00022723"/>
    </source>
</evidence>
<reference evidence="6" key="1">
    <citation type="submission" date="2023-08" db="EMBL/GenBank/DDBJ databases">
        <authorList>
            <person name="Audoor S."/>
            <person name="Bilcke G."/>
        </authorList>
    </citation>
    <scope>NUCLEOTIDE SEQUENCE</scope>
</reference>
<dbReference type="EMBL" id="CAKOGP040002191">
    <property type="protein sequence ID" value="CAJ1964578.1"/>
    <property type="molecule type" value="Genomic_DNA"/>
</dbReference>
<name>A0AAD2G696_9STRA</name>
<evidence type="ECO:0000313" key="6">
    <source>
        <dbReference type="EMBL" id="CAJ1964578.1"/>
    </source>
</evidence>
<evidence type="ECO:0000256" key="4">
    <source>
        <dbReference type="PROSITE-ProRule" id="PRU00134"/>
    </source>
</evidence>
<evidence type="ECO:0000256" key="3">
    <source>
        <dbReference type="ARBA" id="ARBA00022833"/>
    </source>
</evidence>
<dbReference type="SMART" id="SM00248">
    <property type="entry name" value="ANK"/>
    <property type="match status" value="3"/>
</dbReference>
<evidence type="ECO:0000313" key="7">
    <source>
        <dbReference type="Proteomes" id="UP001295423"/>
    </source>
</evidence>
<dbReference type="AlphaFoldDB" id="A0AAD2G696"/>
<gene>
    <name evidence="6" type="ORF">CYCCA115_LOCUS20699</name>
</gene>
<dbReference type="InterPro" id="IPR002110">
    <property type="entry name" value="Ankyrin_rpt"/>
</dbReference>
<keyword evidence="7" id="KW-1185">Reference proteome</keyword>
<dbReference type="Proteomes" id="UP001295423">
    <property type="component" value="Unassembled WGS sequence"/>
</dbReference>
<dbReference type="Gene3D" id="6.10.140.2220">
    <property type="match status" value="1"/>
</dbReference>
<evidence type="ECO:0000259" key="5">
    <source>
        <dbReference type="PROSITE" id="PS50865"/>
    </source>
</evidence>
<dbReference type="InterPro" id="IPR036770">
    <property type="entry name" value="Ankyrin_rpt-contain_sf"/>
</dbReference>
<feature type="domain" description="MYND-type" evidence="5">
    <location>
        <begin position="465"/>
        <end position="504"/>
    </location>
</feature>
<dbReference type="Pfam" id="PF01753">
    <property type="entry name" value="zf-MYND"/>
    <property type="match status" value="1"/>
</dbReference>
<dbReference type="SUPFAM" id="SSF48403">
    <property type="entry name" value="Ankyrin repeat"/>
    <property type="match status" value="1"/>
</dbReference>
<proteinExistence type="predicted"/>
<dbReference type="SUPFAM" id="SSF144232">
    <property type="entry name" value="HIT/MYND zinc finger-like"/>
    <property type="match status" value="1"/>
</dbReference>
<protein>
    <recommendedName>
        <fullName evidence="5">MYND-type domain-containing protein</fullName>
    </recommendedName>
</protein>
<sequence length="785" mass="87588">MSMQDANRTQSPICRIVGLTSEVGKKRNGAAAKAMTSKTIKTGNDIRHPVSVDGFPGPMSIKTENIEFFQEQTEYSVGVGRGTLNDTNFRGTLVHQNQVAEMTIIEGGAARSRGCIAAMDKFVKHHQQKARAPILIKLTDLNMVRALNRAACGDDTVKLADPLNSQFQNIKKKLTKKDVLIKYDPHRVHEDTFEAKSERLGPQRLQAVKVGSYQIYPCALKQYLDAHEIRYLDMSTTTSTTTVTTGRKQWIINHEIYLDYGMEEATMYAKHAAALGELDRIFPAVLSQVDPQAFWSAVLWLQPFVETLQELNLDQNLIDEWKALEPGKTKSKEYFSQCMSAFGFEPATLKGPEENWGIKASQDVHLRIATDYAIGAIEAIQHSMVDNIPDEGFSGEVKIHTLDYYIGTELDNYIMGVSKFHEMARQEGVEYTDTEKIARLFDKAMKSAGFGRDSKFRIGDPEKVCNNCGKKSKKKLMTCARCEGVSYCNTKCQKEHWKQHRGNCSRVFVQFQKQMDKMTSGGPVGSIVGGLYTGDESLPPPYSMISEASGTGMLSIFWNPDGQSSITLLENPESSGNSTFDEARAMSGIATSGEAMMRNTQQFESFSDLHPTQRFLVCCGPLPHLETAKQCCSEAIRCCQGMIGELRVPQLGFTALEWASKKGNLEIVKWLCTDERTKALLEHGCPIGWAGYTGRIEIMRYLVSKGANPANTDAILWSNQPPLFVAATNGQLEACKFYVEECNHSIRTKDPHGNDILKCIKSSPNWRELPGHVACHKWAKQLLKK</sequence>
<dbReference type="Pfam" id="PF00023">
    <property type="entry name" value="Ank"/>
    <property type="match status" value="1"/>
</dbReference>
<comment type="caution">
    <text evidence="6">The sequence shown here is derived from an EMBL/GenBank/DDBJ whole genome shotgun (WGS) entry which is preliminary data.</text>
</comment>
<accession>A0AAD2G696</accession>
<dbReference type="PROSITE" id="PS50865">
    <property type="entry name" value="ZF_MYND_2"/>
    <property type="match status" value="1"/>
</dbReference>
<organism evidence="6 7">
    <name type="scientific">Cylindrotheca closterium</name>
    <dbReference type="NCBI Taxonomy" id="2856"/>
    <lineage>
        <taxon>Eukaryota</taxon>
        <taxon>Sar</taxon>
        <taxon>Stramenopiles</taxon>
        <taxon>Ochrophyta</taxon>
        <taxon>Bacillariophyta</taxon>
        <taxon>Bacillariophyceae</taxon>
        <taxon>Bacillariophycidae</taxon>
        <taxon>Bacillariales</taxon>
        <taxon>Bacillariaceae</taxon>
        <taxon>Cylindrotheca</taxon>
    </lineage>
</organism>
<dbReference type="PROSITE" id="PS01360">
    <property type="entry name" value="ZF_MYND_1"/>
    <property type="match status" value="1"/>
</dbReference>
<evidence type="ECO:0000256" key="2">
    <source>
        <dbReference type="ARBA" id="ARBA00022771"/>
    </source>
</evidence>
<dbReference type="Gene3D" id="1.25.40.20">
    <property type="entry name" value="Ankyrin repeat-containing domain"/>
    <property type="match status" value="1"/>
</dbReference>
<keyword evidence="3" id="KW-0862">Zinc</keyword>